<sequence length="87" mass="8297">MEEKDGGGPRGAQDAPRCPKKGGGASCLPLPRGAPPGGGGAAVAPREGGSSGPTPQKKAGVDPSPTSRQKGGEGGGVPQIAGFHEDG</sequence>
<evidence type="ECO:0000313" key="3">
    <source>
        <dbReference type="Proteomes" id="UP000230843"/>
    </source>
</evidence>
<evidence type="ECO:0000313" key="2">
    <source>
        <dbReference type="EMBL" id="PJA89679.1"/>
    </source>
</evidence>
<reference evidence="3" key="1">
    <citation type="submission" date="2017-09" db="EMBL/GenBank/DDBJ databases">
        <title>Depth-based differentiation of microbial function through sediment-hosted aquifers and enrichment of novel symbionts in the deep terrestrial subsurface.</title>
        <authorList>
            <person name="Probst A.J."/>
            <person name="Ladd B."/>
            <person name="Jarett J.K."/>
            <person name="Geller-Mcgrath D.E."/>
            <person name="Sieber C.M.K."/>
            <person name="Emerson J.B."/>
            <person name="Anantharaman K."/>
            <person name="Thomas B.C."/>
            <person name="Malmstrom R."/>
            <person name="Stieglmeier M."/>
            <person name="Klingl A."/>
            <person name="Woyke T."/>
            <person name="Ryan C.M."/>
            <person name="Banfield J.F."/>
        </authorList>
    </citation>
    <scope>NUCLEOTIDE SEQUENCE [LARGE SCALE GENOMIC DNA]</scope>
</reference>
<accession>A0A2M7Z6D4</accession>
<gene>
    <name evidence="2" type="ORF">CO137_02995</name>
</gene>
<protein>
    <submittedName>
        <fullName evidence="2">Uncharacterized protein</fullName>
    </submittedName>
</protein>
<dbReference type="EMBL" id="PFVJ01000062">
    <property type="protein sequence ID" value="PJA89679.1"/>
    <property type="molecule type" value="Genomic_DNA"/>
</dbReference>
<organism evidence="2 3">
    <name type="scientific">Candidatus Magasanikbacteria bacterium CG_4_9_14_3_um_filter_32_9</name>
    <dbReference type="NCBI Taxonomy" id="1974644"/>
    <lineage>
        <taxon>Bacteria</taxon>
        <taxon>Candidatus Magasanikiibacteriota</taxon>
    </lineage>
</organism>
<evidence type="ECO:0000256" key="1">
    <source>
        <dbReference type="SAM" id="MobiDB-lite"/>
    </source>
</evidence>
<dbReference type="Proteomes" id="UP000230843">
    <property type="component" value="Unassembled WGS sequence"/>
</dbReference>
<name>A0A2M7Z6D4_9BACT</name>
<proteinExistence type="predicted"/>
<dbReference type="AlphaFoldDB" id="A0A2M7Z6D4"/>
<feature type="region of interest" description="Disordered" evidence="1">
    <location>
        <begin position="1"/>
        <end position="87"/>
    </location>
</feature>
<comment type="caution">
    <text evidence="2">The sequence shown here is derived from an EMBL/GenBank/DDBJ whole genome shotgun (WGS) entry which is preliminary data.</text>
</comment>